<evidence type="ECO:0000313" key="1">
    <source>
        <dbReference type="EMBL" id="SCW13006.1"/>
    </source>
</evidence>
<sequence>MQPLISGRLKKNARNINSGNFSGSLYCQADGTNAASVFSDNL</sequence>
<reference evidence="1 2" key="1">
    <citation type="submission" date="2016-09" db="EMBL/GenBank/DDBJ databases">
        <authorList>
            <person name="Kumanski S."/>
            <person name="Beatrice B."/>
        </authorList>
    </citation>
    <scope>NUCLEOTIDE SEQUENCE [LARGE SCALE GENOMIC DNA]</scope>
    <source>
        <strain evidence="1">Mankind</strain>
    </source>
</reference>
<gene>
    <name evidence="1" type="ORF">ESCNG_30001</name>
</gene>
<dbReference type="Proteomes" id="UP000182484">
    <property type="component" value="Unassembled WGS sequence"/>
</dbReference>
<organism evidence="1 2">
    <name type="scientific">Neisseria gonorrhoeae</name>
    <dbReference type="NCBI Taxonomy" id="485"/>
    <lineage>
        <taxon>Bacteria</taxon>
        <taxon>Pseudomonadati</taxon>
        <taxon>Pseudomonadota</taxon>
        <taxon>Betaproteobacteria</taxon>
        <taxon>Neisseriales</taxon>
        <taxon>Neisseriaceae</taxon>
        <taxon>Neisseria</taxon>
    </lineage>
</organism>
<dbReference type="AlphaFoldDB" id="A0AB74EQM0"/>
<proteinExistence type="predicted"/>
<dbReference type="EMBL" id="FMTB01000023">
    <property type="protein sequence ID" value="SCW13006.1"/>
    <property type="molecule type" value="Genomic_DNA"/>
</dbReference>
<evidence type="ECO:0000313" key="2">
    <source>
        <dbReference type="Proteomes" id="UP000182484"/>
    </source>
</evidence>
<name>A0AB74EQM0_NEIGO</name>
<comment type="caution">
    <text evidence="1">The sequence shown here is derived from an EMBL/GenBank/DDBJ whole genome shotgun (WGS) entry which is preliminary data.</text>
</comment>
<accession>A0AB74EQM0</accession>
<protein>
    <submittedName>
        <fullName evidence="1">Uncharacterized protein</fullName>
    </submittedName>
</protein>